<proteinExistence type="inferred from homology"/>
<comment type="catalytic activity">
    <reaction evidence="9">
        <text>adenosine + H2O + H(+) = inosine + NH4(+)</text>
        <dbReference type="Rhea" id="RHEA:24408"/>
        <dbReference type="ChEBI" id="CHEBI:15377"/>
        <dbReference type="ChEBI" id="CHEBI:15378"/>
        <dbReference type="ChEBI" id="CHEBI:16335"/>
        <dbReference type="ChEBI" id="CHEBI:17596"/>
        <dbReference type="ChEBI" id="CHEBI:28938"/>
        <dbReference type="EC" id="3.5.4.4"/>
    </reaction>
    <physiologicalReaction direction="left-to-right" evidence="9">
        <dbReference type="Rhea" id="RHEA:24409"/>
    </physiologicalReaction>
</comment>
<keyword evidence="5" id="KW-0479">Metal-binding</keyword>
<evidence type="ECO:0000256" key="2">
    <source>
        <dbReference type="ARBA" id="ARBA00003215"/>
    </source>
</evidence>
<dbReference type="InterPro" id="IPR003730">
    <property type="entry name" value="Cu_polyphenol_OxRdtase"/>
</dbReference>
<comment type="catalytic activity">
    <reaction evidence="11">
        <text>S-methyl-5'-thioadenosine + phosphate = 5-(methylsulfanyl)-alpha-D-ribose 1-phosphate + adenine</text>
        <dbReference type="Rhea" id="RHEA:11852"/>
        <dbReference type="ChEBI" id="CHEBI:16708"/>
        <dbReference type="ChEBI" id="CHEBI:17509"/>
        <dbReference type="ChEBI" id="CHEBI:43474"/>
        <dbReference type="ChEBI" id="CHEBI:58533"/>
        <dbReference type="EC" id="2.4.2.28"/>
    </reaction>
    <physiologicalReaction direction="left-to-right" evidence="11">
        <dbReference type="Rhea" id="RHEA:11853"/>
    </physiologicalReaction>
</comment>
<dbReference type="RefSeq" id="WP_091966550.1">
    <property type="nucleotide sequence ID" value="NZ_FOGZ01000001.1"/>
</dbReference>
<gene>
    <name evidence="12" type="ORF">SAMN05443377_10191</name>
</gene>
<evidence type="ECO:0000256" key="1">
    <source>
        <dbReference type="ARBA" id="ARBA00000553"/>
    </source>
</evidence>
<dbReference type="InterPro" id="IPR011324">
    <property type="entry name" value="Cytotoxic_necrot_fac-like_cat"/>
</dbReference>
<keyword evidence="6" id="KW-0378">Hydrolase</keyword>
<evidence type="ECO:0000256" key="7">
    <source>
        <dbReference type="ARBA" id="ARBA00022833"/>
    </source>
</evidence>
<dbReference type="PANTHER" id="PTHR30616">
    <property type="entry name" value="UNCHARACTERIZED PROTEIN YFIH"/>
    <property type="match status" value="1"/>
</dbReference>
<evidence type="ECO:0008006" key="14">
    <source>
        <dbReference type="Google" id="ProtNLM"/>
    </source>
</evidence>
<sequence>MFAYLNEPGVEGIGIAFTDRLGGASRGQFTSFNLGHTDEDELSALRTNMHRLRERLGIGPVCVVKQVHGTTIRTIDAGAALAASEDAWLGDRVEGLAPLARADAQVSTSGAVALAVRVADCVPVLLADEATHAIAAVHAGRVGLLSGVLQAAVGAMRAHGARTLVAWVGPHICGRCYEVPAAMQEQACAVIPALRATTSWGTPSLDLGAGAQDVLEREAVQVHRLDPCTRTDARFFSHRGDHGRTGNQIGLIWRVAGHVGPAAAG</sequence>
<dbReference type="CDD" id="cd16833">
    <property type="entry name" value="YfiH"/>
    <property type="match status" value="1"/>
</dbReference>
<evidence type="ECO:0000256" key="9">
    <source>
        <dbReference type="ARBA" id="ARBA00047989"/>
    </source>
</evidence>
<organism evidence="12 13">
    <name type="scientific">Propionibacterium cyclohexanicum</name>
    <dbReference type="NCBI Taxonomy" id="64702"/>
    <lineage>
        <taxon>Bacteria</taxon>
        <taxon>Bacillati</taxon>
        <taxon>Actinomycetota</taxon>
        <taxon>Actinomycetes</taxon>
        <taxon>Propionibacteriales</taxon>
        <taxon>Propionibacteriaceae</taxon>
        <taxon>Propionibacterium</taxon>
    </lineage>
</organism>
<protein>
    <recommendedName>
        <fullName evidence="14">Purine nucleoside phosphorylase</fullName>
    </recommendedName>
</protein>
<keyword evidence="13" id="KW-1185">Reference proteome</keyword>
<evidence type="ECO:0000256" key="5">
    <source>
        <dbReference type="ARBA" id="ARBA00022723"/>
    </source>
</evidence>
<dbReference type="AlphaFoldDB" id="A0A1H9PJP5"/>
<comment type="catalytic activity">
    <reaction evidence="1">
        <text>inosine + phosphate = alpha-D-ribose 1-phosphate + hypoxanthine</text>
        <dbReference type="Rhea" id="RHEA:27646"/>
        <dbReference type="ChEBI" id="CHEBI:17368"/>
        <dbReference type="ChEBI" id="CHEBI:17596"/>
        <dbReference type="ChEBI" id="CHEBI:43474"/>
        <dbReference type="ChEBI" id="CHEBI:57720"/>
        <dbReference type="EC" id="2.4.2.1"/>
    </reaction>
    <physiologicalReaction direction="left-to-right" evidence="1">
        <dbReference type="Rhea" id="RHEA:27647"/>
    </physiologicalReaction>
</comment>
<dbReference type="GO" id="GO:0017061">
    <property type="term" value="F:S-methyl-5-thioadenosine phosphorylase activity"/>
    <property type="evidence" value="ECO:0007669"/>
    <property type="project" value="UniProtKB-EC"/>
</dbReference>
<keyword evidence="7" id="KW-0862">Zinc</keyword>
<comment type="similarity">
    <text evidence="3">Belongs to the purine nucleoside phosphorylase YfiH/LACC1 family.</text>
</comment>
<evidence type="ECO:0000256" key="11">
    <source>
        <dbReference type="ARBA" id="ARBA00049893"/>
    </source>
</evidence>
<dbReference type="InterPro" id="IPR038371">
    <property type="entry name" value="Cu_polyphenol_OxRdtase_sf"/>
</dbReference>
<keyword evidence="8" id="KW-0186">Copper</keyword>
<evidence type="ECO:0000313" key="13">
    <source>
        <dbReference type="Proteomes" id="UP000198815"/>
    </source>
</evidence>
<dbReference type="GO" id="GO:0005507">
    <property type="term" value="F:copper ion binding"/>
    <property type="evidence" value="ECO:0007669"/>
    <property type="project" value="TreeGrafter"/>
</dbReference>
<evidence type="ECO:0000256" key="3">
    <source>
        <dbReference type="ARBA" id="ARBA00007353"/>
    </source>
</evidence>
<evidence type="ECO:0000256" key="6">
    <source>
        <dbReference type="ARBA" id="ARBA00022801"/>
    </source>
</evidence>
<comment type="catalytic activity">
    <reaction evidence="10">
        <text>adenosine + phosphate = alpha-D-ribose 1-phosphate + adenine</text>
        <dbReference type="Rhea" id="RHEA:27642"/>
        <dbReference type="ChEBI" id="CHEBI:16335"/>
        <dbReference type="ChEBI" id="CHEBI:16708"/>
        <dbReference type="ChEBI" id="CHEBI:43474"/>
        <dbReference type="ChEBI" id="CHEBI:57720"/>
        <dbReference type="EC" id="2.4.2.1"/>
    </reaction>
    <physiologicalReaction direction="left-to-right" evidence="10">
        <dbReference type="Rhea" id="RHEA:27643"/>
    </physiologicalReaction>
</comment>
<dbReference type="EMBL" id="FOGZ01000001">
    <property type="protein sequence ID" value="SER48408.1"/>
    <property type="molecule type" value="Genomic_DNA"/>
</dbReference>
<dbReference type="Proteomes" id="UP000198815">
    <property type="component" value="Unassembled WGS sequence"/>
</dbReference>
<dbReference type="PANTHER" id="PTHR30616:SF2">
    <property type="entry name" value="PURINE NUCLEOSIDE PHOSPHORYLASE LACC1"/>
    <property type="match status" value="1"/>
</dbReference>
<dbReference type="OrthoDB" id="4279at2"/>
<dbReference type="GO" id="GO:0016787">
    <property type="term" value="F:hydrolase activity"/>
    <property type="evidence" value="ECO:0007669"/>
    <property type="project" value="UniProtKB-KW"/>
</dbReference>
<dbReference type="Gene3D" id="3.60.140.10">
    <property type="entry name" value="CNF1/YfiH-like putative cysteine hydrolases"/>
    <property type="match status" value="1"/>
</dbReference>
<dbReference type="STRING" id="64702.SAMN05443377_10191"/>
<dbReference type="SUPFAM" id="SSF64438">
    <property type="entry name" value="CNF1/YfiH-like putative cysteine hydrolases"/>
    <property type="match status" value="1"/>
</dbReference>
<evidence type="ECO:0000256" key="8">
    <source>
        <dbReference type="ARBA" id="ARBA00023008"/>
    </source>
</evidence>
<keyword evidence="4" id="KW-0808">Transferase</keyword>
<evidence type="ECO:0000313" key="12">
    <source>
        <dbReference type="EMBL" id="SER48408.1"/>
    </source>
</evidence>
<comment type="function">
    <text evidence="2">Purine nucleoside enzyme that catalyzes the phosphorolysis of adenosine and inosine nucleosides, yielding D-ribose 1-phosphate and the respective free bases, adenine and hypoxanthine. Also catalyzes the phosphorolysis of S-methyl-5'-thioadenosine into adenine and S-methyl-5-thio-alpha-D-ribose 1-phosphate. Also has adenosine deaminase activity.</text>
</comment>
<name>A0A1H9PJP5_9ACTN</name>
<reference evidence="12 13" key="1">
    <citation type="submission" date="2016-10" db="EMBL/GenBank/DDBJ databases">
        <authorList>
            <person name="de Groot N.N."/>
        </authorList>
    </citation>
    <scope>NUCLEOTIDE SEQUENCE [LARGE SCALE GENOMIC DNA]</scope>
    <source>
        <strain evidence="12 13">DSM 16859</strain>
    </source>
</reference>
<accession>A0A1H9PJP5</accession>
<evidence type="ECO:0000256" key="4">
    <source>
        <dbReference type="ARBA" id="ARBA00022679"/>
    </source>
</evidence>
<dbReference type="Pfam" id="PF02578">
    <property type="entry name" value="Cu-oxidase_4"/>
    <property type="match status" value="1"/>
</dbReference>
<evidence type="ECO:0000256" key="10">
    <source>
        <dbReference type="ARBA" id="ARBA00048968"/>
    </source>
</evidence>